<evidence type="ECO:0000313" key="2">
    <source>
        <dbReference type="EMBL" id="CAH2330010.1"/>
    </source>
</evidence>
<name>A0AAD1TPG5_PELCU</name>
<sequence length="189" mass="21056">MSSLLASITTISARLDKLETPRMTTVTSPIPTLTSSLLPHGNDTPFNPIPSTSTHIITPAHFVPPTIRKDILEVEVPPANPVRYKPGSLRARHQALQSSLLSGFRRTPILLSHTHGGFQEQETYLPTPGSQNRESHPHHSQPDAWRPFTLYTPVTKDCYLYLPYRSKLRSVPHSTGTFSPWHLPSNAGR</sequence>
<evidence type="ECO:0000256" key="1">
    <source>
        <dbReference type="SAM" id="MobiDB-lite"/>
    </source>
</evidence>
<gene>
    <name evidence="2" type="ORF">PECUL_23A044603</name>
</gene>
<dbReference type="EMBL" id="CAKOES020000161">
    <property type="protein sequence ID" value="CAH2330010.1"/>
    <property type="molecule type" value="Genomic_DNA"/>
</dbReference>
<organism evidence="2 3">
    <name type="scientific">Pelobates cultripes</name>
    <name type="common">Western spadefoot toad</name>
    <dbReference type="NCBI Taxonomy" id="61616"/>
    <lineage>
        <taxon>Eukaryota</taxon>
        <taxon>Metazoa</taxon>
        <taxon>Chordata</taxon>
        <taxon>Craniata</taxon>
        <taxon>Vertebrata</taxon>
        <taxon>Euteleostomi</taxon>
        <taxon>Amphibia</taxon>
        <taxon>Batrachia</taxon>
        <taxon>Anura</taxon>
        <taxon>Pelobatoidea</taxon>
        <taxon>Pelobatidae</taxon>
        <taxon>Pelobates</taxon>
    </lineage>
</organism>
<feature type="compositionally biased region" description="Polar residues" evidence="1">
    <location>
        <begin position="120"/>
        <end position="132"/>
    </location>
</feature>
<accession>A0AAD1TPG5</accession>
<dbReference type="Proteomes" id="UP001295444">
    <property type="component" value="Unassembled WGS sequence"/>
</dbReference>
<keyword evidence="3" id="KW-1185">Reference proteome</keyword>
<proteinExistence type="predicted"/>
<comment type="caution">
    <text evidence="2">The sequence shown here is derived from an EMBL/GenBank/DDBJ whole genome shotgun (WGS) entry which is preliminary data.</text>
</comment>
<dbReference type="AlphaFoldDB" id="A0AAD1TPG5"/>
<evidence type="ECO:0000313" key="3">
    <source>
        <dbReference type="Proteomes" id="UP001295444"/>
    </source>
</evidence>
<reference evidence="2" key="1">
    <citation type="submission" date="2022-03" db="EMBL/GenBank/DDBJ databases">
        <authorList>
            <person name="Alioto T."/>
            <person name="Alioto T."/>
            <person name="Gomez Garrido J."/>
        </authorList>
    </citation>
    <scope>NUCLEOTIDE SEQUENCE</scope>
</reference>
<feature type="region of interest" description="Disordered" evidence="1">
    <location>
        <begin position="115"/>
        <end position="146"/>
    </location>
</feature>
<protein>
    <submittedName>
        <fullName evidence="2">Uncharacterized protein</fullName>
    </submittedName>
</protein>